<reference evidence="11" key="1">
    <citation type="submission" date="2014-04" db="EMBL/GenBank/DDBJ databases">
        <title>Evolutionary Origins and Diversification of the Mycorrhizal Mutualists.</title>
        <authorList>
            <consortium name="DOE Joint Genome Institute"/>
            <consortium name="Mycorrhizal Genomics Consortium"/>
            <person name="Kohler A."/>
            <person name="Kuo A."/>
            <person name="Nagy L.G."/>
            <person name="Floudas D."/>
            <person name="Copeland A."/>
            <person name="Barry K.W."/>
            <person name="Cichocki N."/>
            <person name="Veneault-Fourrey C."/>
            <person name="LaButti K."/>
            <person name="Lindquist E.A."/>
            <person name="Lipzen A."/>
            <person name="Lundell T."/>
            <person name="Morin E."/>
            <person name="Murat C."/>
            <person name="Riley R."/>
            <person name="Ohm R."/>
            <person name="Sun H."/>
            <person name="Tunlid A."/>
            <person name="Henrissat B."/>
            <person name="Grigoriev I.V."/>
            <person name="Hibbett D.S."/>
            <person name="Martin F."/>
        </authorList>
    </citation>
    <scope>NUCLEOTIDE SEQUENCE [LARGE SCALE GENOMIC DNA]</scope>
    <source>
        <strain evidence="11">FD-334 SS-4</strain>
    </source>
</reference>
<dbReference type="Proteomes" id="UP000054270">
    <property type="component" value="Unassembled WGS sequence"/>
</dbReference>
<dbReference type="STRING" id="945553.A0A0D2PA26"/>
<dbReference type="Pfam" id="PF02089">
    <property type="entry name" value="Palm_thioest"/>
    <property type="match status" value="1"/>
</dbReference>
<evidence type="ECO:0000256" key="9">
    <source>
        <dbReference type="SAM" id="SignalP"/>
    </source>
</evidence>
<dbReference type="InterPro" id="IPR002472">
    <property type="entry name" value="Palm_thioest"/>
</dbReference>
<sequence>MRLFSPLLLLGCTRGVMLATAQFPRPLVLWHGLGDSHSSPGMLDFAARIKEIHPGIYVHSVFIEEDLGKDRQAGFYGNANDQIDFVASQLAAIPELSNGFDAIGLSQGGQFLRAYVERYNLPPVNNLITFGSQHMGISDIPGCSRYDFVCQAARSAAKQAIYSEWAQKNIIQAQYYRDPAKIDVYLEVNEFLASINNEVPALRNITYTKNLASLAKLVLVIFTEDKTVVPKESSWFGAEAVDDDIFLSQPDNQATLKQRLASEPDRAIIPMRLQPLYLEDWIGLRQLDKRGDIVFETCKGEHMQMGDCWENLVKKFVGGHT</sequence>
<organism evidence="10 11">
    <name type="scientific">Hypholoma sublateritium (strain FD-334 SS-4)</name>
    <dbReference type="NCBI Taxonomy" id="945553"/>
    <lineage>
        <taxon>Eukaryota</taxon>
        <taxon>Fungi</taxon>
        <taxon>Dikarya</taxon>
        <taxon>Basidiomycota</taxon>
        <taxon>Agaricomycotina</taxon>
        <taxon>Agaricomycetes</taxon>
        <taxon>Agaricomycetidae</taxon>
        <taxon>Agaricales</taxon>
        <taxon>Agaricineae</taxon>
        <taxon>Strophariaceae</taxon>
        <taxon>Hypholoma</taxon>
    </lineage>
</organism>
<evidence type="ECO:0000256" key="2">
    <source>
        <dbReference type="ARBA" id="ARBA00012423"/>
    </source>
</evidence>
<evidence type="ECO:0000256" key="5">
    <source>
        <dbReference type="ARBA" id="ARBA00022801"/>
    </source>
</evidence>
<evidence type="ECO:0000313" key="10">
    <source>
        <dbReference type="EMBL" id="KJA27729.1"/>
    </source>
</evidence>
<keyword evidence="11" id="KW-1185">Reference proteome</keyword>
<evidence type="ECO:0000256" key="6">
    <source>
        <dbReference type="ARBA" id="ARBA00023157"/>
    </source>
</evidence>
<dbReference type="InterPro" id="IPR029058">
    <property type="entry name" value="AB_hydrolase_fold"/>
</dbReference>
<accession>A0A0D2PA26</accession>
<feature type="signal peptide" evidence="9">
    <location>
        <begin position="1"/>
        <end position="21"/>
    </location>
</feature>
<dbReference type="SUPFAM" id="SSF53474">
    <property type="entry name" value="alpha/beta-Hydrolases"/>
    <property type="match status" value="1"/>
</dbReference>
<dbReference type="OMA" id="KFVMVMF"/>
<evidence type="ECO:0000313" key="11">
    <source>
        <dbReference type="Proteomes" id="UP000054270"/>
    </source>
</evidence>
<name>A0A0D2PA26_HYPSF</name>
<evidence type="ECO:0000256" key="4">
    <source>
        <dbReference type="ARBA" id="ARBA00022729"/>
    </source>
</evidence>
<dbReference type="FunFam" id="3.40.50.1820:FF:000107">
    <property type="entry name" value="Palmitoyl-protein thioesterase 1"/>
    <property type="match status" value="1"/>
</dbReference>
<protein>
    <recommendedName>
        <fullName evidence="3">Palmitoyl-protein thioesterase 1</fullName>
        <ecNumber evidence="2">3.1.2.22</ecNumber>
    </recommendedName>
    <alternativeName>
        <fullName evidence="8">Palmitoyl-protein hydrolase 1</fullName>
    </alternativeName>
</protein>
<evidence type="ECO:0000256" key="7">
    <source>
        <dbReference type="ARBA" id="ARBA00023180"/>
    </source>
</evidence>
<dbReference type="EC" id="3.1.2.22" evidence="2"/>
<dbReference type="PANTHER" id="PTHR11247">
    <property type="entry name" value="PALMITOYL-PROTEIN THIOESTERASE/DOLICHYLDIPHOSPHATASE 1"/>
    <property type="match status" value="1"/>
</dbReference>
<keyword evidence="5" id="KW-0378">Hydrolase</keyword>
<dbReference type="PANTHER" id="PTHR11247:SF8">
    <property type="entry name" value="PALMITOYL-PROTEIN THIOESTERASE 1"/>
    <property type="match status" value="1"/>
</dbReference>
<dbReference type="OrthoDB" id="10263094at2759"/>
<dbReference type="PRINTS" id="PR00414">
    <property type="entry name" value="PPTHIESTRASE"/>
</dbReference>
<dbReference type="AlphaFoldDB" id="A0A0D2PA26"/>
<comment type="similarity">
    <text evidence="1">Belongs to the palmitoyl-protein thioesterase family.</text>
</comment>
<keyword evidence="6" id="KW-1015">Disulfide bond</keyword>
<evidence type="ECO:0000256" key="8">
    <source>
        <dbReference type="ARBA" id="ARBA00031934"/>
    </source>
</evidence>
<dbReference type="EMBL" id="KN817523">
    <property type="protein sequence ID" value="KJA27729.1"/>
    <property type="molecule type" value="Genomic_DNA"/>
</dbReference>
<dbReference type="GO" id="GO:0008474">
    <property type="term" value="F:palmitoyl-(protein) hydrolase activity"/>
    <property type="evidence" value="ECO:0007669"/>
    <property type="project" value="UniProtKB-EC"/>
</dbReference>
<keyword evidence="4 9" id="KW-0732">Signal</keyword>
<keyword evidence="7" id="KW-0325">Glycoprotein</keyword>
<evidence type="ECO:0000256" key="3">
    <source>
        <dbReference type="ARBA" id="ARBA00014212"/>
    </source>
</evidence>
<gene>
    <name evidence="10" type="ORF">HYPSUDRAFT_34856</name>
</gene>
<dbReference type="Gene3D" id="3.40.50.1820">
    <property type="entry name" value="alpha/beta hydrolase"/>
    <property type="match status" value="1"/>
</dbReference>
<evidence type="ECO:0000256" key="1">
    <source>
        <dbReference type="ARBA" id="ARBA00010758"/>
    </source>
</evidence>
<proteinExistence type="inferred from homology"/>
<feature type="chain" id="PRO_5002248357" description="Palmitoyl-protein thioesterase 1" evidence="9">
    <location>
        <begin position="22"/>
        <end position="321"/>
    </location>
</feature>